<feature type="compositionally biased region" description="Low complexity" evidence="1">
    <location>
        <begin position="71"/>
        <end position="94"/>
    </location>
</feature>
<sequence>MSGGGGFAGSHGPTRTCCTGVSFYGGDGEDDGDWLPLTLPPDEAGWGEKRRERGSRQEDSNNSNQEETETTTRAPTPAPADTTTQAPAVPATLPTHRTSCNFHLVSSSQATHLPTNQPTTISCRYIPFLPACLSTSSQPDHSQPLTGGCGEGQTGPSASHVPDSGAPLAVAILSLY</sequence>
<comment type="caution">
    <text evidence="2">The sequence shown here is derived from an EMBL/GenBank/DDBJ whole genome shotgun (WGS) entry which is preliminary data.</text>
</comment>
<feature type="region of interest" description="Disordered" evidence="1">
    <location>
        <begin position="1"/>
        <end position="94"/>
    </location>
</feature>
<dbReference type="Proteomes" id="UP001286313">
    <property type="component" value="Unassembled WGS sequence"/>
</dbReference>
<protein>
    <submittedName>
        <fullName evidence="2">Uncharacterized protein</fullName>
    </submittedName>
</protein>
<organism evidence="2 3">
    <name type="scientific">Petrolisthes cinctipes</name>
    <name type="common">Flat porcelain crab</name>
    <dbReference type="NCBI Taxonomy" id="88211"/>
    <lineage>
        <taxon>Eukaryota</taxon>
        <taxon>Metazoa</taxon>
        <taxon>Ecdysozoa</taxon>
        <taxon>Arthropoda</taxon>
        <taxon>Crustacea</taxon>
        <taxon>Multicrustacea</taxon>
        <taxon>Malacostraca</taxon>
        <taxon>Eumalacostraca</taxon>
        <taxon>Eucarida</taxon>
        <taxon>Decapoda</taxon>
        <taxon>Pleocyemata</taxon>
        <taxon>Anomura</taxon>
        <taxon>Galatheoidea</taxon>
        <taxon>Porcellanidae</taxon>
        <taxon>Petrolisthes</taxon>
    </lineage>
</organism>
<keyword evidence="3" id="KW-1185">Reference proteome</keyword>
<evidence type="ECO:0000313" key="3">
    <source>
        <dbReference type="Proteomes" id="UP001286313"/>
    </source>
</evidence>
<dbReference type="EMBL" id="JAWQEG010006282">
    <property type="protein sequence ID" value="KAK3855261.1"/>
    <property type="molecule type" value="Genomic_DNA"/>
</dbReference>
<feature type="compositionally biased region" description="Polar residues" evidence="1">
    <location>
        <begin position="136"/>
        <end position="145"/>
    </location>
</feature>
<proteinExistence type="predicted"/>
<evidence type="ECO:0000256" key="1">
    <source>
        <dbReference type="SAM" id="MobiDB-lite"/>
    </source>
</evidence>
<feature type="region of interest" description="Disordered" evidence="1">
    <location>
        <begin position="136"/>
        <end position="164"/>
    </location>
</feature>
<dbReference type="AlphaFoldDB" id="A0AAE1BQW3"/>
<feature type="compositionally biased region" description="Basic and acidic residues" evidence="1">
    <location>
        <begin position="46"/>
        <end position="59"/>
    </location>
</feature>
<reference evidence="2" key="1">
    <citation type="submission" date="2023-10" db="EMBL/GenBank/DDBJ databases">
        <title>Genome assemblies of two species of porcelain crab, Petrolisthes cinctipes and Petrolisthes manimaculis (Anomura: Porcellanidae).</title>
        <authorList>
            <person name="Angst P."/>
        </authorList>
    </citation>
    <scope>NUCLEOTIDE SEQUENCE</scope>
    <source>
        <strain evidence="2">PB745_01</strain>
        <tissue evidence="2">Gill</tissue>
    </source>
</reference>
<name>A0AAE1BQW3_PETCI</name>
<evidence type="ECO:0000313" key="2">
    <source>
        <dbReference type="EMBL" id="KAK3855261.1"/>
    </source>
</evidence>
<gene>
    <name evidence="2" type="ORF">Pcinc_038325</name>
</gene>
<accession>A0AAE1BQW3</accession>